<dbReference type="EMBL" id="AYZJ01000029">
    <property type="protein sequence ID" value="KRN23013.1"/>
    <property type="molecule type" value="Genomic_DNA"/>
</dbReference>
<comment type="caution">
    <text evidence="2">The sequence shown here is derived from an EMBL/GenBank/DDBJ whole genome shotgun (WGS) entry which is preliminary data.</text>
</comment>
<gene>
    <name evidence="2" type="ORF">FC75_GL001652</name>
</gene>
<dbReference type="RefSeq" id="WP_056989440.1">
    <property type="nucleotide sequence ID" value="NZ_AYZJ01000029.1"/>
</dbReference>
<sequence>MQVLSFSGPKMKATRTVVLMGLFLAMDIVLQRFSFGPAFLKFGVGFFATALMGYYLGPWVAAVDAAMADQVGVLLSGGPNIPLYTISAAVAAFIYGAFFHNHKVTLWRVLVPVTIVLIFVNIGLGTWWLALTGFKWQVILPTRAVKNLIMIPIQTALTYAALRAVERIRPRL</sequence>
<name>A0A0R2F9A5_9LACO</name>
<protein>
    <recommendedName>
        <fullName evidence="4">Folate family ECF transporter S component</fullName>
    </recommendedName>
</protein>
<dbReference type="PATRIC" id="fig|1423730.4.peg.1730"/>
<evidence type="ECO:0008006" key="4">
    <source>
        <dbReference type="Google" id="ProtNLM"/>
    </source>
</evidence>
<dbReference type="NCBIfam" id="TIGR04518">
    <property type="entry name" value="ECF_S_folT_fam"/>
    <property type="match status" value="1"/>
</dbReference>
<dbReference type="Gene3D" id="1.10.1760.20">
    <property type="match status" value="1"/>
</dbReference>
<reference evidence="2 3" key="1">
    <citation type="journal article" date="2015" name="Genome Announc.">
        <title>Expanding the biotechnology potential of lactobacilli through comparative genomics of 213 strains and associated genera.</title>
        <authorList>
            <person name="Sun Z."/>
            <person name="Harris H.M."/>
            <person name="McCann A."/>
            <person name="Guo C."/>
            <person name="Argimon S."/>
            <person name="Zhang W."/>
            <person name="Yang X."/>
            <person name="Jeffery I.B."/>
            <person name="Cooney J.C."/>
            <person name="Kagawa T.F."/>
            <person name="Liu W."/>
            <person name="Song Y."/>
            <person name="Salvetti E."/>
            <person name="Wrobel A."/>
            <person name="Rasinkangas P."/>
            <person name="Parkhill J."/>
            <person name="Rea M.C."/>
            <person name="O'Sullivan O."/>
            <person name="Ritari J."/>
            <person name="Douillard F.P."/>
            <person name="Paul Ross R."/>
            <person name="Yang R."/>
            <person name="Briner A.E."/>
            <person name="Felis G.E."/>
            <person name="de Vos W.M."/>
            <person name="Barrangou R."/>
            <person name="Klaenhammer T.R."/>
            <person name="Caufield P.W."/>
            <person name="Cui Y."/>
            <person name="Zhang H."/>
            <person name="O'Toole P.W."/>
        </authorList>
    </citation>
    <scope>NUCLEOTIDE SEQUENCE [LARGE SCALE GENOMIC DNA]</scope>
    <source>
        <strain evidence="2 3">DSM 22697</strain>
    </source>
</reference>
<keyword evidence="3" id="KW-1185">Reference proteome</keyword>
<accession>A0A0R2F9A5</accession>
<feature type="transmembrane region" description="Helical" evidence="1">
    <location>
        <begin position="81"/>
        <end position="99"/>
    </location>
</feature>
<dbReference type="InterPro" id="IPR024529">
    <property type="entry name" value="ECF_trnsprt_substrate-spec"/>
</dbReference>
<dbReference type="GO" id="GO:0022857">
    <property type="term" value="F:transmembrane transporter activity"/>
    <property type="evidence" value="ECO:0007669"/>
    <property type="project" value="InterPro"/>
</dbReference>
<evidence type="ECO:0000313" key="2">
    <source>
        <dbReference type="EMBL" id="KRN23013.1"/>
    </source>
</evidence>
<dbReference type="Pfam" id="PF12822">
    <property type="entry name" value="ECF_trnsprt"/>
    <property type="match status" value="1"/>
</dbReference>
<dbReference type="AlphaFoldDB" id="A0A0R2F9A5"/>
<dbReference type="STRING" id="1423730.FC75_GL001652"/>
<keyword evidence="1" id="KW-0812">Transmembrane</keyword>
<dbReference type="InterPro" id="IPR030949">
    <property type="entry name" value="ECF_S_folate_fam"/>
</dbReference>
<evidence type="ECO:0000313" key="3">
    <source>
        <dbReference type="Proteomes" id="UP000050865"/>
    </source>
</evidence>
<organism evidence="2 3">
    <name type="scientific">Lacticaseibacillus camelliae DSM 22697 = JCM 13995</name>
    <dbReference type="NCBI Taxonomy" id="1423730"/>
    <lineage>
        <taxon>Bacteria</taxon>
        <taxon>Bacillati</taxon>
        <taxon>Bacillota</taxon>
        <taxon>Bacilli</taxon>
        <taxon>Lactobacillales</taxon>
        <taxon>Lactobacillaceae</taxon>
        <taxon>Lacticaseibacillus</taxon>
    </lineage>
</organism>
<feature type="transmembrane region" description="Helical" evidence="1">
    <location>
        <begin position="106"/>
        <end position="128"/>
    </location>
</feature>
<dbReference type="Proteomes" id="UP000050865">
    <property type="component" value="Unassembled WGS sequence"/>
</dbReference>
<proteinExistence type="predicted"/>
<feature type="transmembrane region" description="Helical" evidence="1">
    <location>
        <begin position="12"/>
        <end position="30"/>
    </location>
</feature>
<keyword evidence="1" id="KW-1133">Transmembrane helix</keyword>
<feature type="transmembrane region" description="Helical" evidence="1">
    <location>
        <begin position="42"/>
        <end position="61"/>
    </location>
</feature>
<keyword evidence="1" id="KW-0472">Membrane</keyword>
<evidence type="ECO:0000256" key="1">
    <source>
        <dbReference type="SAM" id="Phobius"/>
    </source>
</evidence>
<feature type="transmembrane region" description="Helical" evidence="1">
    <location>
        <begin position="148"/>
        <end position="165"/>
    </location>
</feature>